<dbReference type="GO" id="GO:0016887">
    <property type="term" value="F:ATP hydrolysis activity"/>
    <property type="evidence" value="ECO:0007669"/>
    <property type="project" value="InterPro"/>
</dbReference>
<comment type="subcellular location">
    <subcellularLocation>
        <location evidence="1">Membrane</location>
        <topology evidence="1">Multi-pass membrane protein</topology>
    </subcellularLocation>
</comment>
<evidence type="ECO:0000256" key="4">
    <source>
        <dbReference type="ARBA" id="ARBA00022989"/>
    </source>
</evidence>
<keyword evidence="4" id="KW-1133">Transmembrane helix</keyword>
<feature type="domain" description="ABC transporter" evidence="6">
    <location>
        <begin position="92"/>
        <end position="246"/>
    </location>
</feature>
<dbReference type="InterPro" id="IPR050352">
    <property type="entry name" value="ABCG_transporters"/>
</dbReference>
<evidence type="ECO:0000256" key="1">
    <source>
        <dbReference type="ARBA" id="ARBA00004141"/>
    </source>
</evidence>
<dbReference type="PANTHER" id="PTHR48041">
    <property type="entry name" value="ABC TRANSPORTER G FAMILY MEMBER 28"/>
    <property type="match status" value="1"/>
</dbReference>
<organism evidence="7 8">
    <name type="scientific">Reticulomyxa filosa</name>
    <dbReference type="NCBI Taxonomy" id="46433"/>
    <lineage>
        <taxon>Eukaryota</taxon>
        <taxon>Sar</taxon>
        <taxon>Rhizaria</taxon>
        <taxon>Retaria</taxon>
        <taxon>Foraminifera</taxon>
        <taxon>Monothalamids</taxon>
        <taxon>Reticulomyxidae</taxon>
        <taxon>Reticulomyxa</taxon>
    </lineage>
</organism>
<dbReference type="Gene3D" id="3.40.50.300">
    <property type="entry name" value="P-loop containing nucleotide triphosphate hydrolases"/>
    <property type="match status" value="1"/>
</dbReference>
<gene>
    <name evidence="7" type="ORF">RFI_22286</name>
</gene>
<dbReference type="InterPro" id="IPR003439">
    <property type="entry name" value="ABC_transporter-like_ATP-bd"/>
</dbReference>
<evidence type="ECO:0000256" key="5">
    <source>
        <dbReference type="ARBA" id="ARBA00023136"/>
    </source>
</evidence>
<evidence type="ECO:0000313" key="7">
    <source>
        <dbReference type="EMBL" id="ETO15077.1"/>
    </source>
</evidence>
<dbReference type="AlphaFoldDB" id="X6MNR5"/>
<dbReference type="GO" id="GO:0042626">
    <property type="term" value="F:ATPase-coupled transmembrane transporter activity"/>
    <property type="evidence" value="ECO:0007669"/>
    <property type="project" value="TreeGrafter"/>
</dbReference>
<proteinExistence type="predicted"/>
<dbReference type="Proteomes" id="UP000023152">
    <property type="component" value="Unassembled WGS sequence"/>
</dbReference>
<dbReference type="PANTHER" id="PTHR48041:SF139">
    <property type="entry name" value="PROTEIN SCARLET"/>
    <property type="match status" value="1"/>
</dbReference>
<sequence length="246" mass="27431">MSVVDETQPLTTGAHPVADASQELTALRPSTIHADRKSLLELSRKRLPVTVEWNNINYWITIKDPKSSKVCCKPKIEKQILCNLNKCVDTLGKTTLINCLAGRIMDMKGSRLEGSIKINGVDYTTLGSKFARLAAFVQQDDVLFKHSFFLTFLIKKNMIGLHENCVKTVRETLEAAADFRLPSDIKTSDKQRRVSGIITELNLSRAENTLIGDEKFKGVSGGERKRANIGVELIQDPSLLFLDEPT</sequence>
<evidence type="ECO:0000256" key="3">
    <source>
        <dbReference type="ARBA" id="ARBA00022692"/>
    </source>
</evidence>
<dbReference type="Pfam" id="PF00005">
    <property type="entry name" value="ABC_tran"/>
    <property type="match status" value="1"/>
</dbReference>
<comment type="caution">
    <text evidence="7">The sequence shown here is derived from an EMBL/GenBank/DDBJ whole genome shotgun (WGS) entry which is preliminary data.</text>
</comment>
<keyword evidence="2" id="KW-0813">Transport</keyword>
<keyword evidence="5" id="KW-0472">Membrane</keyword>
<evidence type="ECO:0000256" key="2">
    <source>
        <dbReference type="ARBA" id="ARBA00022448"/>
    </source>
</evidence>
<dbReference type="GO" id="GO:0016020">
    <property type="term" value="C:membrane"/>
    <property type="evidence" value="ECO:0007669"/>
    <property type="project" value="UniProtKB-SubCell"/>
</dbReference>
<dbReference type="OrthoDB" id="66620at2759"/>
<accession>X6MNR5</accession>
<dbReference type="EMBL" id="ASPP01019486">
    <property type="protein sequence ID" value="ETO15077.1"/>
    <property type="molecule type" value="Genomic_DNA"/>
</dbReference>
<evidence type="ECO:0000259" key="6">
    <source>
        <dbReference type="Pfam" id="PF00005"/>
    </source>
</evidence>
<keyword evidence="8" id="KW-1185">Reference proteome</keyword>
<reference evidence="7 8" key="1">
    <citation type="journal article" date="2013" name="Curr. Biol.">
        <title>The Genome of the Foraminiferan Reticulomyxa filosa.</title>
        <authorList>
            <person name="Glockner G."/>
            <person name="Hulsmann N."/>
            <person name="Schleicher M."/>
            <person name="Noegel A.A."/>
            <person name="Eichinger L."/>
            <person name="Gallinger C."/>
            <person name="Pawlowski J."/>
            <person name="Sierra R."/>
            <person name="Euteneuer U."/>
            <person name="Pillet L."/>
            <person name="Moustafa A."/>
            <person name="Platzer M."/>
            <person name="Groth M."/>
            <person name="Szafranski K."/>
            <person name="Schliwa M."/>
        </authorList>
    </citation>
    <scope>NUCLEOTIDE SEQUENCE [LARGE SCALE GENOMIC DNA]</scope>
</reference>
<dbReference type="GO" id="GO:0005524">
    <property type="term" value="F:ATP binding"/>
    <property type="evidence" value="ECO:0007669"/>
    <property type="project" value="InterPro"/>
</dbReference>
<evidence type="ECO:0000313" key="8">
    <source>
        <dbReference type="Proteomes" id="UP000023152"/>
    </source>
</evidence>
<dbReference type="SUPFAM" id="SSF52540">
    <property type="entry name" value="P-loop containing nucleoside triphosphate hydrolases"/>
    <property type="match status" value="1"/>
</dbReference>
<keyword evidence="3" id="KW-0812">Transmembrane</keyword>
<protein>
    <submittedName>
        <fullName evidence="7">White-brown-complex ABC transporter family</fullName>
    </submittedName>
</protein>
<dbReference type="InterPro" id="IPR027417">
    <property type="entry name" value="P-loop_NTPase"/>
</dbReference>
<name>X6MNR5_RETFI</name>